<dbReference type="InterPro" id="IPR011387">
    <property type="entry name" value="TIF2A"/>
</dbReference>
<organism evidence="10 11">
    <name type="scientific">Pleodorina starrii</name>
    <dbReference type="NCBI Taxonomy" id="330485"/>
    <lineage>
        <taxon>Eukaryota</taxon>
        <taxon>Viridiplantae</taxon>
        <taxon>Chlorophyta</taxon>
        <taxon>core chlorophytes</taxon>
        <taxon>Chlorophyceae</taxon>
        <taxon>CS clade</taxon>
        <taxon>Chlamydomonadales</taxon>
        <taxon>Volvocaceae</taxon>
        <taxon>Pleodorina</taxon>
    </lineage>
</organism>
<dbReference type="Pfam" id="PF08662">
    <property type="entry name" value="eIF2A"/>
    <property type="match status" value="1"/>
</dbReference>
<feature type="compositionally biased region" description="Basic residues" evidence="8">
    <location>
        <begin position="577"/>
        <end position="587"/>
    </location>
</feature>
<feature type="region of interest" description="Disordered" evidence="8">
    <location>
        <begin position="435"/>
        <end position="609"/>
    </location>
</feature>
<dbReference type="PANTHER" id="PTHR13227">
    <property type="entry name" value="EUKARYOTIC TRANSLATION INITIATION FACTOR 2A"/>
    <property type="match status" value="1"/>
</dbReference>
<proteinExistence type="inferred from homology"/>
<evidence type="ECO:0000256" key="4">
    <source>
        <dbReference type="ARBA" id="ARBA00022574"/>
    </source>
</evidence>
<name>A0A9W6B8F4_9CHLO</name>
<dbReference type="GO" id="GO:0003729">
    <property type="term" value="F:mRNA binding"/>
    <property type="evidence" value="ECO:0007669"/>
    <property type="project" value="TreeGrafter"/>
</dbReference>
<reference evidence="10 11" key="1">
    <citation type="journal article" date="2023" name="Commun. Biol.">
        <title>Reorganization of the ancestral sex-determining regions during the evolution of trioecy in Pleodorina starrii.</title>
        <authorList>
            <person name="Takahashi K."/>
            <person name="Suzuki S."/>
            <person name="Kawai-Toyooka H."/>
            <person name="Yamamoto K."/>
            <person name="Hamaji T."/>
            <person name="Ootsuki R."/>
            <person name="Yamaguchi H."/>
            <person name="Kawachi M."/>
            <person name="Higashiyama T."/>
            <person name="Nozaki H."/>
        </authorList>
    </citation>
    <scope>NUCLEOTIDE SEQUENCE [LARGE SCALE GENOMIC DNA]</scope>
    <source>
        <strain evidence="10 11">NIES-4479</strain>
    </source>
</reference>
<dbReference type="PANTHER" id="PTHR13227:SF0">
    <property type="entry name" value="EUKARYOTIC TRANSLATION INITIATION FACTOR 2A"/>
    <property type="match status" value="1"/>
</dbReference>
<dbReference type="InterPro" id="IPR013979">
    <property type="entry name" value="TIF_beta_prop-like"/>
</dbReference>
<dbReference type="GO" id="GO:0022627">
    <property type="term" value="C:cytosolic small ribosomal subunit"/>
    <property type="evidence" value="ECO:0007669"/>
    <property type="project" value="TreeGrafter"/>
</dbReference>
<dbReference type="InterPro" id="IPR015943">
    <property type="entry name" value="WD40/YVTN_repeat-like_dom_sf"/>
</dbReference>
<evidence type="ECO:0000259" key="9">
    <source>
        <dbReference type="Pfam" id="PF08662"/>
    </source>
</evidence>
<evidence type="ECO:0000256" key="3">
    <source>
        <dbReference type="ARBA" id="ARBA00022540"/>
    </source>
</evidence>
<keyword evidence="5" id="KW-0677">Repeat</keyword>
<evidence type="ECO:0000313" key="10">
    <source>
        <dbReference type="EMBL" id="GLC47704.1"/>
    </source>
</evidence>
<keyword evidence="11" id="KW-1185">Reference proteome</keyword>
<keyword evidence="6" id="KW-0810">Translation regulation</keyword>
<protein>
    <recommendedName>
        <fullName evidence="2">Eukaryotic translation initiation factor 2A</fullName>
    </recommendedName>
</protein>
<evidence type="ECO:0000256" key="5">
    <source>
        <dbReference type="ARBA" id="ARBA00022737"/>
    </source>
</evidence>
<comment type="caution">
    <text evidence="10">The sequence shown here is derived from an EMBL/GenBank/DDBJ whole genome shotgun (WGS) entry which is preliminary data.</text>
</comment>
<dbReference type="AlphaFoldDB" id="A0A9W6B8F4"/>
<feature type="compositionally biased region" description="Basic and acidic residues" evidence="8">
    <location>
        <begin position="472"/>
        <end position="481"/>
    </location>
</feature>
<dbReference type="Proteomes" id="UP001165080">
    <property type="component" value="Unassembled WGS sequence"/>
</dbReference>
<evidence type="ECO:0000313" key="11">
    <source>
        <dbReference type="Proteomes" id="UP001165080"/>
    </source>
</evidence>
<dbReference type="Gene3D" id="2.130.10.10">
    <property type="entry name" value="YVTN repeat-like/Quinoprotein amine dehydrogenase"/>
    <property type="match status" value="2"/>
</dbReference>
<comment type="similarity">
    <text evidence="1">Belongs to the WD repeat EIF2A family.</text>
</comment>
<evidence type="ECO:0000256" key="8">
    <source>
        <dbReference type="SAM" id="MobiDB-lite"/>
    </source>
</evidence>
<evidence type="ECO:0000256" key="6">
    <source>
        <dbReference type="ARBA" id="ARBA00022845"/>
    </source>
</evidence>
<dbReference type="EMBL" id="BRXU01000001">
    <property type="protein sequence ID" value="GLC47704.1"/>
    <property type="molecule type" value="Genomic_DNA"/>
</dbReference>
<dbReference type="GO" id="GO:0000049">
    <property type="term" value="F:tRNA binding"/>
    <property type="evidence" value="ECO:0007669"/>
    <property type="project" value="TreeGrafter"/>
</dbReference>
<evidence type="ECO:0000256" key="2">
    <source>
        <dbReference type="ARBA" id="ARBA00013819"/>
    </source>
</evidence>
<dbReference type="GO" id="GO:0043022">
    <property type="term" value="F:ribosome binding"/>
    <property type="evidence" value="ECO:0007669"/>
    <property type="project" value="TreeGrafter"/>
</dbReference>
<evidence type="ECO:0000256" key="1">
    <source>
        <dbReference type="ARBA" id="ARBA00009573"/>
    </source>
</evidence>
<dbReference type="GO" id="GO:0003743">
    <property type="term" value="F:translation initiation factor activity"/>
    <property type="evidence" value="ECO:0007669"/>
    <property type="project" value="UniProtKB-KW"/>
</dbReference>
<feature type="domain" description="Translation initiation factor beta propellor-like" evidence="9">
    <location>
        <begin position="213"/>
        <end position="408"/>
    </location>
</feature>
<gene>
    <name evidence="10" type="primary">PLEST000703</name>
    <name evidence="10" type="ORF">PLESTB_000017000</name>
</gene>
<evidence type="ECO:0000256" key="7">
    <source>
        <dbReference type="ARBA" id="ARBA00022917"/>
    </source>
</evidence>
<feature type="compositionally biased region" description="Acidic residues" evidence="8">
    <location>
        <begin position="527"/>
        <end position="538"/>
    </location>
</feature>
<feature type="compositionally biased region" description="Basic residues" evidence="8">
    <location>
        <begin position="511"/>
        <end position="520"/>
    </location>
</feature>
<feature type="compositionally biased region" description="Low complexity" evidence="8">
    <location>
        <begin position="500"/>
        <end position="510"/>
    </location>
</feature>
<keyword evidence="4" id="KW-0853">WD repeat</keyword>
<keyword evidence="3" id="KW-0396">Initiation factor</keyword>
<keyword evidence="7" id="KW-0648">Protein biosynthesis</keyword>
<dbReference type="GO" id="GO:0006417">
    <property type="term" value="P:regulation of translation"/>
    <property type="evidence" value="ECO:0007669"/>
    <property type="project" value="UniProtKB-KW"/>
</dbReference>
<dbReference type="SUPFAM" id="SSF82171">
    <property type="entry name" value="DPP6 N-terminal domain-like"/>
    <property type="match status" value="1"/>
</dbReference>
<sequence length="627" mass="65995">MSCQLLGRTPEGIQLLTIGEQEPKGICGAGSAIMFTSDGSRLVSSAQGAVRLLDLDTAQPVGEIREDGVVLSALSSTGSFLVTCQRPGKAEDGSPAKNLKVWDVSSGACLLSLAQKQVAKDSWPVLHWTHDDSALLHTVTNTVHVYRRSDGFSAYRKISIKGIGGLALSLAPAPGPGQLPALAAFLPEQKGTPAAAAIYNSLEVSEPQPLMRKSFFRTQGAKLLWNATGSACLVLSYADYDATNQSYYGEQKLHYLPADPARADEAVTVPLPKEGPVHDVQWSPAGDYFITVAGFMPAKVTLFNAACKPVYDLGSGPYNMARWNPFGRFFVIAGFGNLPGDIVFYDKKTSGTCKQMGAVRSPAVAAEWSPDGRLLLTATTSPRLRVDNNIKVFTYFGEQRLHVPFATLLDAQWRPSPPGAFQDRPQSPERLAAVAKGEASTEAPSKPSYVPPHLRAAGGASAAPTNAVKFSLARDEDDRPGKIKAGPGRSSLPPGADFSAAGGNSKAASKNAKRRARKKGGAGGGSEDPEGEAGEADDGPGAPAAVEQVAAAVASASLQDSQSAGAAAAGDEESRQKRIRALQKKQRQIQELKDKAAAQGDKVLTPEQREKLAGEKAILEELASLGA</sequence>
<feature type="compositionally biased region" description="Low complexity" evidence="8">
    <location>
        <begin position="539"/>
        <end position="569"/>
    </location>
</feature>
<accession>A0A9W6B8F4</accession>